<organism evidence="2 3">
    <name type="scientific">Staphylococcus pragensis</name>
    <dbReference type="NCBI Taxonomy" id="1611836"/>
    <lineage>
        <taxon>Bacteria</taxon>
        <taxon>Bacillati</taxon>
        <taxon>Bacillota</taxon>
        <taxon>Bacilli</taxon>
        <taxon>Bacillales</taxon>
        <taxon>Staphylococcaceae</taxon>
        <taxon>Staphylococcus</taxon>
    </lineage>
</organism>
<keyword evidence="1" id="KW-0472">Membrane</keyword>
<gene>
    <name evidence="2" type="ORF">E2558_06380</name>
</gene>
<evidence type="ECO:0000313" key="2">
    <source>
        <dbReference type="EMBL" id="TGN27469.1"/>
    </source>
</evidence>
<dbReference type="EMBL" id="SRPJ01000002">
    <property type="protein sequence ID" value="TGN27469.1"/>
    <property type="molecule type" value="Genomic_DNA"/>
</dbReference>
<evidence type="ECO:0000313" key="3">
    <source>
        <dbReference type="Proteomes" id="UP000297459"/>
    </source>
</evidence>
<keyword evidence="1" id="KW-0812">Transmembrane</keyword>
<name>A0A4Z1BR95_9STAP</name>
<accession>A0A4Z1BR95</accession>
<comment type="caution">
    <text evidence="2">The sequence shown here is derived from an EMBL/GenBank/DDBJ whole genome shotgun (WGS) entry which is preliminary data.</text>
</comment>
<keyword evidence="3" id="KW-1185">Reference proteome</keyword>
<feature type="transmembrane region" description="Helical" evidence="1">
    <location>
        <begin position="46"/>
        <end position="65"/>
    </location>
</feature>
<reference evidence="2 3" key="1">
    <citation type="submission" date="2019-04" db="EMBL/GenBank/DDBJ databases">
        <title>Genomic characterization of Staphylococcus petrasii strains.</title>
        <authorList>
            <person name="Vrbovska V."/>
            <person name="Kovarovic V."/>
            <person name="Maslanova I."/>
            <person name="Indrakova A."/>
            <person name="Petras P."/>
            <person name="Sedo O."/>
            <person name="Svec P."/>
            <person name="Fisarova L."/>
            <person name="Sedlacek I."/>
            <person name="Doskar J."/>
            <person name="Pantucek R."/>
        </authorList>
    </citation>
    <scope>NUCLEOTIDE SEQUENCE [LARGE SCALE GENOMIC DNA]</scope>
    <source>
        <strain evidence="2 3">CCM 8529</strain>
    </source>
</reference>
<dbReference type="AlphaFoldDB" id="A0A4Z1BR95"/>
<protein>
    <submittedName>
        <fullName evidence="2">Uncharacterized protein</fullName>
    </submittedName>
</protein>
<feature type="transmembrane region" description="Helical" evidence="1">
    <location>
        <begin position="7"/>
        <end position="26"/>
    </location>
</feature>
<proteinExistence type="predicted"/>
<sequence length="76" mass="8898">MKRLSYIIGFLITVLGLYNILRLVFSLVENHFNLNFGIDILLHNNYVTYGTMIVLIILMIAETFVEQYLENRNDLS</sequence>
<evidence type="ECO:0000256" key="1">
    <source>
        <dbReference type="SAM" id="Phobius"/>
    </source>
</evidence>
<dbReference type="RefSeq" id="WP_126565557.1">
    <property type="nucleotide sequence ID" value="NZ_BMCY01000002.1"/>
</dbReference>
<keyword evidence="1" id="KW-1133">Transmembrane helix</keyword>
<dbReference type="Proteomes" id="UP000297459">
    <property type="component" value="Unassembled WGS sequence"/>
</dbReference>